<dbReference type="AlphaFoldDB" id="A0A4Y2BGI1"/>
<comment type="caution">
    <text evidence="2">The sequence shown here is derived from an EMBL/GenBank/DDBJ whole genome shotgun (WGS) entry which is preliminary data.</text>
</comment>
<feature type="signal peptide" evidence="1">
    <location>
        <begin position="1"/>
        <end position="20"/>
    </location>
</feature>
<dbReference type="EMBL" id="BGPR01000070">
    <property type="protein sequence ID" value="GBL90254.1"/>
    <property type="molecule type" value="Genomic_DNA"/>
</dbReference>
<sequence length="95" mass="8977">MRHFLLICICLVAIVVLAEAKAVPADPTPGDAVNQVANAPLSGFGGGRSLKGANDITGGATGGGTGGILTGIGRIIRGALTGAGNIVGGALGGGN</sequence>
<name>A0A4Y2BGI1_ARAVE</name>
<keyword evidence="3" id="KW-1185">Reference proteome</keyword>
<dbReference type="Proteomes" id="UP000499080">
    <property type="component" value="Unassembled WGS sequence"/>
</dbReference>
<organism evidence="2 3">
    <name type="scientific">Araneus ventricosus</name>
    <name type="common">Orbweaver spider</name>
    <name type="synonym">Epeira ventricosa</name>
    <dbReference type="NCBI Taxonomy" id="182803"/>
    <lineage>
        <taxon>Eukaryota</taxon>
        <taxon>Metazoa</taxon>
        <taxon>Ecdysozoa</taxon>
        <taxon>Arthropoda</taxon>
        <taxon>Chelicerata</taxon>
        <taxon>Arachnida</taxon>
        <taxon>Araneae</taxon>
        <taxon>Araneomorphae</taxon>
        <taxon>Entelegynae</taxon>
        <taxon>Araneoidea</taxon>
        <taxon>Araneidae</taxon>
        <taxon>Araneus</taxon>
    </lineage>
</organism>
<evidence type="ECO:0000313" key="3">
    <source>
        <dbReference type="Proteomes" id="UP000499080"/>
    </source>
</evidence>
<protein>
    <submittedName>
        <fullName evidence="2">Uncharacterized protein</fullName>
    </submittedName>
</protein>
<reference evidence="2 3" key="1">
    <citation type="journal article" date="2019" name="Sci. Rep.">
        <title>Orb-weaving spider Araneus ventricosus genome elucidates the spidroin gene catalogue.</title>
        <authorList>
            <person name="Kono N."/>
            <person name="Nakamura H."/>
            <person name="Ohtoshi R."/>
            <person name="Moran D.A.P."/>
            <person name="Shinohara A."/>
            <person name="Yoshida Y."/>
            <person name="Fujiwara M."/>
            <person name="Mori M."/>
            <person name="Tomita M."/>
            <person name="Arakawa K."/>
        </authorList>
    </citation>
    <scope>NUCLEOTIDE SEQUENCE [LARGE SCALE GENOMIC DNA]</scope>
</reference>
<accession>A0A4Y2BGI1</accession>
<feature type="chain" id="PRO_5021327886" evidence="1">
    <location>
        <begin position="21"/>
        <end position="95"/>
    </location>
</feature>
<evidence type="ECO:0000256" key="1">
    <source>
        <dbReference type="SAM" id="SignalP"/>
    </source>
</evidence>
<keyword evidence="1" id="KW-0732">Signal</keyword>
<proteinExistence type="predicted"/>
<gene>
    <name evidence="2" type="ORF">AVEN_130363_1</name>
</gene>
<evidence type="ECO:0000313" key="2">
    <source>
        <dbReference type="EMBL" id="GBL90254.1"/>
    </source>
</evidence>